<sequence length="167" mass="19832">MLYIIFITLLLLFCVITVYSLIHTYKIFKNTNYKIVSTFKRKRYSYKYLLFIRIFPLAFLLIASIISVFIFNEIPSYITFLPVLLFLPNTYNYALLINDSYISTMLYNIPTKNLDYILIEKPNYNSSNIVFHTNNNHKYRSIVVSNTNIKYIVATLREFGYEVHITP</sequence>
<feature type="transmembrane region" description="Helical" evidence="1">
    <location>
        <begin position="6"/>
        <end position="28"/>
    </location>
</feature>
<evidence type="ECO:0008006" key="4">
    <source>
        <dbReference type="Google" id="ProtNLM"/>
    </source>
</evidence>
<feature type="transmembrane region" description="Helical" evidence="1">
    <location>
        <begin position="77"/>
        <end position="96"/>
    </location>
</feature>
<evidence type="ECO:0000256" key="1">
    <source>
        <dbReference type="SAM" id="Phobius"/>
    </source>
</evidence>
<comment type="caution">
    <text evidence="2">The sequence shown here is derived from an EMBL/GenBank/DDBJ whole genome shotgun (WGS) entry which is preliminary data.</text>
</comment>
<keyword evidence="1" id="KW-1133">Transmembrane helix</keyword>
<organism evidence="2 3">
    <name type="scientific">Clostridium nitritogenes</name>
    <dbReference type="NCBI Taxonomy" id="83340"/>
    <lineage>
        <taxon>Bacteria</taxon>
        <taxon>Bacillati</taxon>
        <taxon>Bacillota</taxon>
        <taxon>Clostridia</taxon>
        <taxon>Eubacteriales</taxon>
        <taxon>Clostridiaceae</taxon>
        <taxon>Clostridium</taxon>
    </lineage>
</organism>
<keyword evidence="3" id="KW-1185">Reference proteome</keyword>
<evidence type="ECO:0000313" key="2">
    <source>
        <dbReference type="EMBL" id="GAA0859146.1"/>
    </source>
</evidence>
<reference evidence="2 3" key="1">
    <citation type="journal article" date="2019" name="Int. J. Syst. Evol. Microbiol.">
        <title>The Global Catalogue of Microorganisms (GCM) 10K type strain sequencing project: providing services to taxonomists for standard genome sequencing and annotation.</title>
        <authorList>
            <consortium name="The Broad Institute Genomics Platform"/>
            <consortium name="The Broad Institute Genome Sequencing Center for Infectious Disease"/>
            <person name="Wu L."/>
            <person name="Ma J."/>
        </authorList>
    </citation>
    <scope>NUCLEOTIDE SEQUENCE [LARGE SCALE GENOMIC DNA]</scope>
    <source>
        <strain evidence="2 3">JCM 6485</strain>
    </source>
</reference>
<protein>
    <recommendedName>
        <fullName evidence="4">DUF5673 domain-containing protein</fullName>
    </recommendedName>
</protein>
<keyword evidence="1" id="KW-0472">Membrane</keyword>
<dbReference type="EMBL" id="BAAACO010000001">
    <property type="protein sequence ID" value="GAA0859146.1"/>
    <property type="molecule type" value="Genomic_DNA"/>
</dbReference>
<keyword evidence="1" id="KW-0812">Transmembrane</keyword>
<gene>
    <name evidence="2" type="ORF">GCM10008916_19870</name>
</gene>
<dbReference type="Proteomes" id="UP001501764">
    <property type="component" value="Unassembled WGS sequence"/>
</dbReference>
<proteinExistence type="predicted"/>
<accession>A0ABN1LR34</accession>
<evidence type="ECO:0000313" key="3">
    <source>
        <dbReference type="Proteomes" id="UP001501764"/>
    </source>
</evidence>
<name>A0ABN1LR34_9CLOT</name>
<feature type="transmembrane region" description="Helical" evidence="1">
    <location>
        <begin position="48"/>
        <end position="71"/>
    </location>
</feature>